<dbReference type="AlphaFoldDB" id="A0A7I7MIR2"/>
<dbReference type="NCBIfam" id="TIGR00035">
    <property type="entry name" value="asp_race"/>
    <property type="match status" value="1"/>
</dbReference>
<keyword evidence="2" id="KW-0413">Isomerase</keyword>
<dbReference type="InterPro" id="IPR015942">
    <property type="entry name" value="Asp/Glu/hydantoin_racemase"/>
</dbReference>
<protein>
    <submittedName>
        <fullName evidence="3">Aspartate racemase</fullName>
    </submittedName>
</protein>
<name>A0A7I7MIR2_9MYCO</name>
<dbReference type="InterPro" id="IPR018187">
    <property type="entry name" value="Asp/Glu_racemase_AS_1"/>
</dbReference>
<evidence type="ECO:0000313" key="4">
    <source>
        <dbReference type="Proteomes" id="UP000466514"/>
    </source>
</evidence>
<dbReference type="Gene3D" id="3.40.50.1860">
    <property type="match status" value="2"/>
</dbReference>
<dbReference type="EMBL" id="AP022574">
    <property type="protein sequence ID" value="BBX72068.1"/>
    <property type="molecule type" value="Genomic_DNA"/>
</dbReference>
<dbReference type="RefSeq" id="WP_163727478.1">
    <property type="nucleotide sequence ID" value="NZ_AP022574.1"/>
</dbReference>
<comment type="similarity">
    <text evidence="1">Belongs to the aspartate/glutamate racemases family.</text>
</comment>
<organism evidence="3 4">
    <name type="scientific">Mycolicibacterium psychrotolerans</name>
    <dbReference type="NCBI Taxonomy" id="216929"/>
    <lineage>
        <taxon>Bacteria</taxon>
        <taxon>Bacillati</taxon>
        <taxon>Actinomycetota</taxon>
        <taxon>Actinomycetes</taxon>
        <taxon>Mycobacteriales</taxon>
        <taxon>Mycobacteriaceae</taxon>
        <taxon>Mycolicibacterium</taxon>
    </lineage>
</organism>
<accession>A0A7I7MIR2</accession>
<dbReference type="InterPro" id="IPR004380">
    <property type="entry name" value="Asp_race"/>
</dbReference>
<dbReference type="InterPro" id="IPR001920">
    <property type="entry name" value="Asp/Glu_race"/>
</dbReference>
<dbReference type="KEGG" id="mpsc:MPSYJ_55290"/>
<dbReference type="GO" id="GO:0047661">
    <property type="term" value="F:amino-acid racemase activity"/>
    <property type="evidence" value="ECO:0007669"/>
    <property type="project" value="InterPro"/>
</dbReference>
<dbReference type="SUPFAM" id="SSF53681">
    <property type="entry name" value="Aspartate/glutamate racemase"/>
    <property type="match status" value="2"/>
</dbReference>
<dbReference type="PROSITE" id="PS00923">
    <property type="entry name" value="ASP_GLU_RACEMASE_1"/>
    <property type="match status" value="1"/>
</dbReference>
<dbReference type="PANTHER" id="PTHR21198:SF7">
    <property type="entry name" value="ASPARTATE-GLUTAMATE RACEMASE FAMILY"/>
    <property type="match status" value="1"/>
</dbReference>
<keyword evidence="4" id="KW-1185">Reference proteome</keyword>
<proteinExistence type="inferred from homology"/>
<evidence type="ECO:0000256" key="2">
    <source>
        <dbReference type="ARBA" id="ARBA00023235"/>
    </source>
</evidence>
<dbReference type="Proteomes" id="UP000466514">
    <property type="component" value="Chromosome"/>
</dbReference>
<gene>
    <name evidence="3" type="ORF">MPSYJ_55290</name>
</gene>
<dbReference type="Pfam" id="PF01177">
    <property type="entry name" value="Asp_Glu_race"/>
    <property type="match status" value="1"/>
</dbReference>
<evidence type="ECO:0000313" key="3">
    <source>
        <dbReference type="EMBL" id="BBX72068.1"/>
    </source>
</evidence>
<sequence>MKTLGLIGGMSWVSTAHYYRLINELFADRLGGLHSAPILLASVDFAEIEEFKLDGDWDAVARRLTDAGCGLEAAGADAIVLCTNTMHYVAAAIEDAVAIPFLHIADTTARAVAAAGLSRVGLLATAFTMEQSFYVSRFAAYGVEVVTPEAEDRREVSRIIYDELCHNVVRDESRAVYRDVVDRMAGVQGVILGCTEVELLIGADDVAVPVFPTTLLHAQAAVDFALS</sequence>
<dbReference type="PANTHER" id="PTHR21198">
    <property type="entry name" value="GLUTAMATE RACEMASE"/>
    <property type="match status" value="1"/>
</dbReference>
<evidence type="ECO:0000256" key="1">
    <source>
        <dbReference type="ARBA" id="ARBA00007847"/>
    </source>
</evidence>
<reference evidence="3 4" key="1">
    <citation type="journal article" date="2019" name="Emerg. Microbes Infect.">
        <title>Comprehensive subspecies identification of 175 nontuberculous mycobacteria species based on 7547 genomic profiles.</title>
        <authorList>
            <person name="Matsumoto Y."/>
            <person name="Kinjo T."/>
            <person name="Motooka D."/>
            <person name="Nabeya D."/>
            <person name="Jung N."/>
            <person name="Uechi K."/>
            <person name="Horii T."/>
            <person name="Iida T."/>
            <person name="Fujita J."/>
            <person name="Nakamura S."/>
        </authorList>
    </citation>
    <scope>NUCLEOTIDE SEQUENCE [LARGE SCALE GENOMIC DNA]</scope>
    <source>
        <strain evidence="3 4">JCM 13323</strain>
    </source>
</reference>